<feature type="region of interest" description="Disordered" evidence="8">
    <location>
        <begin position="70"/>
        <end position="130"/>
    </location>
</feature>
<evidence type="ECO:0000256" key="2">
    <source>
        <dbReference type="ARBA" id="ARBA00008914"/>
    </source>
</evidence>
<dbReference type="PANTHER" id="PTHR30329:SF21">
    <property type="entry name" value="LIPOPROTEIN YIAD-RELATED"/>
    <property type="match status" value="1"/>
</dbReference>
<dbReference type="RefSeq" id="WP_070979098.1">
    <property type="nucleotide sequence ID" value="NZ_CP017707.1"/>
</dbReference>
<dbReference type="InterPro" id="IPR036737">
    <property type="entry name" value="OmpA-like_sf"/>
</dbReference>
<protein>
    <submittedName>
        <fullName evidence="11">Histidine kinase</fullName>
    </submittedName>
</protein>
<evidence type="ECO:0000256" key="1">
    <source>
        <dbReference type="ARBA" id="ARBA00004162"/>
    </source>
</evidence>
<keyword evidence="5 9" id="KW-1133">Transmembrane helix</keyword>
<dbReference type="EMBL" id="CP017707">
    <property type="protein sequence ID" value="AOZ49533.1"/>
    <property type="molecule type" value="Genomic_DNA"/>
</dbReference>
<dbReference type="Pfam" id="PF13677">
    <property type="entry name" value="MotB_plug"/>
    <property type="match status" value="1"/>
</dbReference>
<organism evidence="11 12">
    <name type="scientific">Chromobacterium vaccinii</name>
    <dbReference type="NCBI Taxonomy" id="1108595"/>
    <lineage>
        <taxon>Bacteria</taxon>
        <taxon>Pseudomonadati</taxon>
        <taxon>Pseudomonadota</taxon>
        <taxon>Betaproteobacteria</taxon>
        <taxon>Neisseriales</taxon>
        <taxon>Chromobacteriaceae</taxon>
        <taxon>Chromobacterium</taxon>
    </lineage>
</organism>
<dbReference type="Proteomes" id="UP000178776">
    <property type="component" value="Chromosome"/>
</dbReference>
<dbReference type="Gene3D" id="3.30.1330.60">
    <property type="entry name" value="OmpA-like domain"/>
    <property type="match status" value="1"/>
</dbReference>
<dbReference type="InterPro" id="IPR050330">
    <property type="entry name" value="Bact_OuterMem_StrucFunc"/>
</dbReference>
<keyword evidence="11" id="KW-0418">Kinase</keyword>
<evidence type="ECO:0000256" key="4">
    <source>
        <dbReference type="ARBA" id="ARBA00022692"/>
    </source>
</evidence>
<evidence type="ECO:0000256" key="7">
    <source>
        <dbReference type="PROSITE-ProRule" id="PRU00473"/>
    </source>
</evidence>
<evidence type="ECO:0000256" key="5">
    <source>
        <dbReference type="ARBA" id="ARBA00022989"/>
    </source>
</evidence>
<dbReference type="InterPro" id="IPR006665">
    <property type="entry name" value="OmpA-like"/>
</dbReference>
<evidence type="ECO:0000313" key="11">
    <source>
        <dbReference type="EMBL" id="AOZ49533.1"/>
    </source>
</evidence>
<feature type="domain" description="OmpA-like" evidence="10">
    <location>
        <begin position="165"/>
        <end position="285"/>
    </location>
</feature>
<evidence type="ECO:0000256" key="9">
    <source>
        <dbReference type="SAM" id="Phobius"/>
    </source>
</evidence>
<dbReference type="CDD" id="cd07185">
    <property type="entry name" value="OmpA_C-like"/>
    <property type="match status" value="1"/>
</dbReference>
<keyword evidence="11" id="KW-0808">Transferase</keyword>
<dbReference type="PROSITE" id="PS51123">
    <property type="entry name" value="OMPA_2"/>
    <property type="match status" value="1"/>
</dbReference>
<gene>
    <name evidence="11" type="ORF">BKX93_05670</name>
</gene>
<feature type="transmembrane region" description="Helical" evidence="9">
    <location>
        <begin position="30"/>
        <end position="53"/>
    </location>
</feature>
<comment type="subcellular location">
    <subcellularLocation>
        <location evidence="1">Cell membrane</location>
        <topology evidence="1">Single-pass membrane protein</topology>
    </subcellularLocation>
</comment>
<dbReference type="SUPFAM" id="SSF103088">
    <property type="entry name" value="OmpA-like"/>
    <property type="match status" value="1"/>
</dbReference>
<evidence type="ECO:0000259" key="10">
    <source>
        <dbReference type="PROSITE" id="PS51123"/>
    </source>
</evidence>
<keyword evidence="3" id="KW-1003">Cell membrane</keyword>
<reference evidence="11 12" key="1">
    <citation type="submission" date="2016-10" db="EMBL/GenBank/DDBJ databases">
        <title>Chromobacterium muskegensis sp. nov., an insecticidal bacterium isolated from Sphagnum bogs.</title>
        <authorList>
            <person name="Sparks M.E."/>
            <person name="Blackburn M.B."/>
            <person name="Gundersen-Rindal D.E."/>
            <person name="Mitchell A."/>
            <person name="Farrar R."/>
            <person name="Kuhar D."/>
        </authorList>
    </citation>
    <scope>NUCLEOTIDE SEQUENCE [LARGE SCALE GENOMIC DNA]</scope>
    <source>
        <strain evidence="11 12">21-1</strain>
    </source>
</reference>
<name>A0A1D9LE30_9NEIS</name>
<dbReference type="STRING" id="1108595.BKX93_05670"/>
<feature type="compositionally biased region" description="Basic and acidic residues" evidence="8">
    <location>
        <begin position="109"/>
        <end position="130"/>
    </location>
</feature>
<dbReference type="KEGG" id="cvc:BKX93_05670"/>
<keyword evidence="6 7" id="KW-0472">Membrane</keyword>
<dbReference type="InterPro" id="IPR025713">
    <property type="entry name" value="MotB-like_N_dom"/>
</dbReference>
<accession>A0A1D9LE30</accession>
<proteinExistence type="inferred from homology"/>
<dbReference type="AlphaFoldDB" id="A0A1D9LE30"/>
<dbReference type="Pfam" id="PF00691">
    <property type="entry name" value="OmpA"/>
    <property type="match status" value="1"/>
</dbReference>
<evidence type="ECO:0000256" key="8">
    <source>
        <dbReference type="SAM" id="MobiDB-lite"/>
    </source>
</evidence>
<dbReference type="GeneID" id="68840692"/>
<dbReference type="PANTHER" id="PTHR30329">
    <property type="entry name" value="STATOR ELEMENT OF FLAGELLAR MOTOR COMPLEX"/>
    <property type="match status" value="1"/>
</dbReference>
<comment type="similarity">
    <text evidence="2">Belongs to the MotB family.</text>
</comment>
<evidence type="ECO:0000256" key="6">
    <source>
        <dbReference type="ARBA" id="ARBA00023136"/>
    </source>
</evidence>
<dbReference type="GO" id="GO:0005886">
    <property type="term" value="C:plasma membrane"/>
    <property type="evidence" value="ECO:0007669"/>
    <property type="project" value="UniProtKB-SubCell"/>
</dbReference>
<keyword evidence="4 9" id="KW-0812">Transmembrane</keyword>
<sequence>MAGQKNKGDHEGAVIKKVSRRNAEEGHGGAWKVAFADFVLALMCLFLVLWVLAARDQENLQQLLTTSGGSPLLQGNGRQIDHMGNPPGTLIPRDPIPGQTGSQVASKSAVRDSDKRASEQPELPRRSYDSEADLRKLAAQLSEMSQKAGLSSNLQTVITPYGLRVTLHDTDQQGMFERGSAIVDPRFRGLLQQIGAMLGEIDNRLLVVGHTDAAQYHRAGAFGAMSNWSLSSNRAMAARLHMMQGGLAGDSVLQVVGMAERAPLDKQHPLAALNRRIELLVLTSGQAQAVVSMFGAAATEAVNAPGVALALPNAEDLKTMRENTINIR</sequence>
<dbReference type="GO" id="GO:0016301">
    <property type="term" value="F:kinase activity"/>
    <property type="evidence" value="ECO:0007669"/>
    <property type="project" value="UniProtKB-KW"/>
</dbReference>
<evidence type="ECO:0000313" key="12">
    <source>
        <dbReference type="Proteomes" id="UP000178776"/>
    </source>
</evidence>
<evidence type="ECO:0000256" key="3">
    <source>
        <dbReference type="ARBA" id="ARBA00022475"/>
    </source>
</evidence>